<dbReference type="Pfam" id="PF17900">
    <property type="entry name" value="Peptidase_M1_N"/>
    <property type="match status" value="1"/>
</dbReference>
<feature type="domain" description="Peptidase M1 membrane alanine aminopeptidase" evidence="10">
    <location>
        <begin position="293"/>
        <end position="507"/>
    </location>
</feature>
<dbReference type="Gene3D" id="1.25.50.10">
    <property type="entry name" value="Peptidase M1, alanyl aminopeptidase, C-terminal domain"/>
    <property type="match status" value="1"/>
</dbReference>
<dbReference type="GO" id="GO:0008270">
    <property type="term" value="F:zinc ion binding"/>
    <property type="evidence" value="ECO:0007669"/>
    <property type="project" value="InterPro"/>
</dbReference>
<dbReference type="GO" id="GO:0006508">
    <property type="term" value="P:proteolysis"/>
    <property type="evidence" value="ECO:0007669"/>
    <property type="project" value="UniProtKB-KW"/>
</dbReference>
<feature type="signal peptide" evidence="9">
    <location>
        <begin position="1"/>
        <end position="17"/>
    </location>
</feature>
<dbReference type="EMBL" id="JAVEPI010000004">
    <property type="protein sequence ID" value="KAK1442007.1"/>
    <property type="molecule type" value="Genomic_DNA"/>
</dbReference>
<keyword evidence="4" id="KW-0645">Protease</keyword>
<evidence type="ECO:0000256" key="1">
    <source>
        <dbReference type="ARBA" id="ARBA00001947"/>
    </source>
</evidence>
<dbReference type="Pfam" id="PF01433">
    <property type="entry name" value="Peptidase_M1"/>
    <property type="match status" value="1"/>
</dbReference>
<keyword evidence="9" id="KW-0732">Signal</keyword>
<dbReference type="Proteomes" id="UP001230268">
    <property type="component" value="Unassembled WGS sequence"/>
</dbReference>
<comment type="caution">
    <text evidence="14">The sequence shown here is derived from an EMBL/GenBank/DDBJ whole genome shotgun (WGS) entry which is preliminary data.</text>
</comment>
<feature type="chain" id="PRO_5042089101" evidence="9">
    <location>
        <begin position="18"/>
        <end position="933"/>
    </location>
</feature>
<dbReference type="InterPro" id="IPR035414">
    <property type="entry name" value="Peptidase_M1_pepN_Ig-like"/>
</dbReference>
<evidence type="ECO:0000256" key="6">
    <source>
        <dbReference type="ARBA" id="ARBA00022801"/>
    </source>
</evidence>
<feature type="domain" description="Peptidase M1 alanyl aminopeptidase C-terminal" evidence="12">
    <location>
        <begin position="609"/>
        <end position="923"/>
    </location>
</feature>
<dbReference type="InterPro" id="IPR012779">
    <property type="entry name" value="Peptidase_M1_pepN"/>
</dbReference>
<evidence type="ECO:0000256" key="2">
    <source>
        <dbReference type="ARBA" id="ARBA00010136"/>
    </source>
</evidence>
<gene>
    <name evidence="14" type="ORF">BgAZ_400370</name>
</gene>
<dbReference type="FunFam" id="3.30.2010.30:FF:000002">
    <property type="entry name" value="Putative aminopeptidase N"/>
    <property type="match status" value="1"/>
</dbReference>
<evidence type="ECO:0000259" key="12">
    <source>
        <dbReference type="Pfam" id="PF17432"/>
    </source>
</evidence>
<feature type="domain" description="Aminopeptidase N-like N-terminal" evidence="13">
    <location>
        <begin position="165"/>
        <end position="254"/>
    </location>
</feature>
<keyword evidence="3 14" id="KW-0031">Aminopeptidase</keyword>
<evidence type="ECO:0000256" key="3">
    <source>
        <dbReference type="ARBA" id="ARBA00022438"/>
    </source>
</evidence>
<dbReference type="PANTHER" id="PTHR46322">
    <property type="entry name" value="PUROMYCIN-SENSITIVE AMINOPEPTIDASE"/>
    <property type="match status" value="1"/>
</dbReference>
<dbReference type="AlphaFoldDB" id="A0AAD8PD96"/>
<dbReference type="InterPro" id="IPR042097">
    <property type="entry name" value="Aminopeptidase_N-like_N_sf"/>
</dbReference>
<evidence type="ECO:0000256" key="8">
    <source>
        <dbReference type="ARBA" id="ARBA00023049"/>
    </source>
</evidence>
<dbReference type="NCBIfam" id="TIGR02414">
    <property type="entry name" value="pepN_proteo"/>
    <property type="match status" value="1"/>
</dbReference>
<dbReference type="SUPFAM" id="SSF63737">
    <property type="entry name" value="Leukotriene A4 hydrolase N-terminal domain"/>
    <property type="match status" value="1"/>
</dbReference>
<dbReference type="PANTHER" id="PTHR46322:SF1">
    <property type="entry name" value="PUROMYCIN-SENSITIVE AMINOPEPTIDASE"/>
    <property type="match status" value="1"/>
</dbReference>
<keyword evidence="7" id="KW-0862">Zinc</keyword>
<sequence length="933" mass="106473">MWTSVLFKPLLCICILGLDKYLCGIFQSSLRGGLGLYNTNTTGTTALFGVEAVTVEGENEVVEIRRKDYKPTIFDVDNVFLDFDLHETETIVKAELVMYRKEGTEVADLVLHGEDLDCRRVRVDGIDLENVAASGYSIDGDGNLIIPSSFLPTSAGLRFKVFTEVIINPTANLELFGLYNSDNILTTQCEPHGFRRITFYLDRPDVLSLFRVRVEADKEKYPVLLSNGNKVLYGENGCKHFAEFVDPFPKPCYLFALVAGNLKSISKTFKTMSGRDVLVELSSDPEEAHKLYWSLECVLKAMKWDEETYGREYDLDELHIVCIRAFYAGAMENKGLLIFNSSRLLADVETTTDEEFLHIAIAVGHEYFHNWTGNRVTVRDWFQLTLKEGLTVFRESEFCGDVSSKLRIRFNEITRLFTRQFPEDAGPMAHPIRPESYTAIENFYTNTVYYKGAEIYGMYKTILGKDGFRKGMDLYFERHDGQAVTCDDFRAAMADANGVDLTQFERWYLQAGTPEVEVVEAERRGDVFHLRLRQRTAPTPKQDVKLPFHIPIKLGLIGKNSKKDLIGTVLVELKEEEQTFTFEGVNEDFVLSFNRNFSAPVKVKLDMDDEDLLFLMAHDTDGINRWDASQRMFSKAILNNMENHSMIDESIVFAIKNILSSDLDNFEKAVCIRMPDTQTLVEQLDVYDPQKLFDAQQHVRRSILEACEEVFLKHYESLRADVDTLEKDDMARRELRNTLLGYLVAKGDEKAVELALGHYNASRNMTDRLCAFQHLMNMVFPEKEAIIEDFYVKAKGDPIVIDKWFASQAASNAPDCLERVKALRNHKDFNLAVPNRVRALIDQFALSVPFHDPSGDGYKILADVITTIDKINRRVSSRFAKNLTAFKKLEHGRRSLMLEQLRRLSEIEGISKGLLEVVDKALHFSQELGFVPE</sequence>
<dbReference type="InterPro" id="IPR038438">
    <property type="entry name" value="PepN_Ig-like_sf"/>
</dbReference>
<evidence type="ECO:0000256" key="5">
    <source>
        <dbReference type="ARBA" id="ARBA00022723"/>
    </source>
</evidence>
<name>A0AAD8PD96_BABGI</name>
<evidence type="ECO:0000259" key="10">
    <source>
        <dbReference type="Pfam" id="PF01433"/>
    </source>
</evidence>
<comment type="cofactor">
    <cofactor evidence="1">
        <name>Zn(2+)</name>
        <dbReference type="ChEBI" id="CHEBI:29105"/>
    </cofactor>
</comment>
<accession>A0AAD8PD96</accession>
<dbReference type="SUPFAM" id="SSF55486">
    <property type="entry name" value="Metalloproteases ('zincins'), catalytic domain"/>
    <property type="match status" value="1"/>
</dbReference>
<dbReference type="InterPro" id="IPR027268">
    <property type="entry name" value="Peptidase_M4/M1_CTD_sf"/>
</dbReference>
<reference evidence="14" key="1">
    <citation type="submission" date="2023-08" db="EMBL/GenBank/DDBJ databases">
        <title>Draft sequence of the Babesia gibsoni genome.</title>
        <authorList>
            <person name="Yamagishi J.Y."/>
            <person name="Xuan X.X."/>
        </authorList>
    </citation>
    <scope>NUCLEOTIDE SEQUENCE</scope>
    <source>
        <strain evidence="14">Azabu</strain>
    </source>
</reference>
<dbReference type="InterPro" id="IPR014782">
    <property type="entry name" value="Peptidase_M1_dom"/>
</dbReference>
<evidence type="ECO:0000313" key="14">
    <source>
        <dbReference type="EMBL" id="KAK1442007.1"/>
    </source>
</evidence>
<proteinExistence type="inferred from homology"/>
<dbReference type="InterPro" id="IPR037144">
    <property type="entry name" value="Peptidase_M1_pepN_C_sf"/>
</dbReference>
<dbReference type="Gene3D" id="2.60.40.1730">
    <property type="entry name" value="tricorn interacting facor f3 domain"/>
    <property type="match status" value="1"/>
</dbReference>
<keyword evidence="15" id="KW-1185">Reference proteome</keyword>
<evidence type="ECO:0000256" key="4">
    <source>
        <dbReference type="ARBA" id="ARBA00022670"/>
    </source>
</evidence>
<dbReference type="GO" id="GO:0008237">
    <property type="term" value="F:metallopeptidase activity"/>
    <property type="evidence" value="ECO:0007669"/>
    <property type="project" value="UniProtKB-KW"/>
</dbReference>
<dbReference type="Gene3D" id="1.10.390.10">
    <property type="entry name" value="Neutral Protease Domain 2"/>
    <property type="match status" value="1"/>
</dbReference>
<evidence type="ECO:0000259" key="13">
    <source>
        <dbReference type="Pfam" id="PF17900"/>
    </source>
</evidence>
<keyword evidence="8" id="KW-0482">Metalloprotease</keyword>
<evidence type="ECO:0000259" key="11">
    <source>
        <dbReference type="Pfam" id="PF11940"/>
    </source>
</evidence>
<evidence type="ECO:0000256" key="9">
    <source>
        <dbReference type="SAM" id="SignalP"/>
    </source>
</evidence>
<dbReference type="InterPro" id="IPR045357">
    <property type="entry name" value="Aminopeptidase_N-like_N"/>
</dbReference>
<dbReference type="InterPro" id="IPR024601">
    <property type="entry name" value="Peptidase_M1_pepN_C"/>
</dbReference>
<comment type="similarity">
    <text evidence="2">Belongs to the peptidase M1 family.</text>
</comment>
<dbReference type="CDD" id="cd09600">
    <property type="entry name" value="M1_APN"/>
    <property type="match status" value="1"/>
</dbReference>
<dbReference type="GO" id="GO:0004177">
    <property type="term" value="F:aminopeptidase activity"/>
    <property type="evidence" value="ECO:0007669"/>
    <property type="project" value="UniProtKB-KW"/>
</dbReference>
<keyword evidence="5" id="KW-0479">Metal-binding</keyword>
<evidence type="ECO:0000313" key="15">
    <source>
        <dbReference type="Proteomes" id="UP001230268"/>
    </source>
</evidence>
<dbReference type="Gene3D" id="2.60.40.1840">
    <property type="match status" value="1"/>
</dbReference>
<dbReference type="PRINTS" id="PR00756">
    <property type="entry name" value="ALADIPTASE"/>
</dbReference>
<dbReference type="Gene3D" id="3.30.2010.30">
    <property type="match status" value="1"/>
</dbReference>
<protein>
    <submittedName>
        <fullName evidence="14">Puromycin-sensitive aminopeptidase</fullName>
    </submittedName>
</protein>
<dbReference type="Pfam" id="PF11940">
    <property type="entry name" value="DUF3458"/>
    <property type="match status" value="1"/>
</dbReference>
<dbReference type="InterPro" id="IPR001930">
    <property type="entry name" value="Peptidase_M1"/>
</dbReference>
<feature type="domain" description="Peptidase M1 alanyl aminopeptidase Ig-like fold" evidence="11">
    <location>
        <begin position="512"/>
        <end position="604"/>
    </location>
</feature>
<dbReference type="Pfam" id="PF17432">
    <property type="entry name" value="DUF3458_C"/>
    <property type="match status" value="1"/>
</dbReference>
<keyword evidence="6" id="KW-0378">Hydrolase</keyword>
<organism evidence="14 15">
    <name type="scientific">Babesia gibsoni</name>
    <dbReference type="NCBI Taxonomy" id="33632"/>
    <lineage>
        <taxon>Eukaryota</taxon>
        <taxon>Sar</taxon>
        <taxon>Alveolata</taxon>
        <taxon>Apicomplexa</taxon>
        <taxon>Aconoidasida</taxon>
        <taxon>Piroplasmida</taxon>
        <taxon>Babesiidae</taxon>
        <taxon>Babesia</taxon>
    </lineage>
</organism>
<evidence type="ECO:0000256" key="7">
    <source>
        <dbReference type="ARBA" id="ARBA00022833"/>
    </source>
</evidence>